<dbReference type="OrthoDB" id="149072at2"/>
<protein>
    <submittedName>
        <fullName evidence="2">Uncharacterized protein</fullName>
    </submittedName>
</protein>
<sequence length="144" mass="15231">MSEENLPQSINISGGQNSNVQIGGIAGQDQTVNQTQQIGTDGMEAQLTKADVVGLITQLEDLLQGAELPKSGASKALRHLETAKEEVQAKKPDKDYAAKSLKKATTVLKEAGETVAAGSSLWSKVKPIVEKITPWLGVATGFFL</sequence>
<dbReference type="RefSeq" id="WP_012168016.1">
    <property type="nucleotide sequence ID" value="NC_009930.1"/>
</dbReference>
<dbReference type="EMBL" id="CP000842">
    <property type="protein sequence ID" value="ABW32835.1"/>
    <property type="molecule type" value="Genomic_DNA"/>
</dbReference>
<feature type="region of interest" description="Disordered" evidence="1">
    <location>
        <begin position="1"/>
        <end position="25"/>
    </location>
</feature>
<name>A8ZP99_ACAM1</name>
<reference evidence="2 3" key="1">
    <citation type="journal article" date="2008" name="Proc. Natl. Acad. Sci. U.S.A.">
        <title>Niche adaptation and genome expansion in the chlorophyll d-producing cyanobacterium Acaryochloris marina.</title>
        <authorList>
            <person name="Swingley W.D."/>
            <person name="Chen M."/>
            <person name="Cheung P.C."/>
            <person name="Conrad A.L."/>
            <person name="Dejesa L.C."/>
            <person name="Hao J."/>
            <person name="Honchak B.M."/>
            <person name="Karbach L.E."/>
            <person name="Kurdoglu A."/>
            <person name="Lahiri S."/>
            <person name="Mastrian S.D."/>
            <person name="Miyashita H."/>
            <person name="Page L."/>
            <person name="Ramakrishna P."/>
            <person name="Satoh S."/>
            <person name="Sattley W.M."/>
            <person name="Shimada Y."/>
            <person name="Taylor H.L."/>
            <person name="Tomo T."/>
            <person name="Tsuchiya T."/>
            <person name="Wang Z.T."/>
            <person name="Raymond J."/>
            <person name="Mimuro M."/>
            <person name="Blankenship R.E."/>
            <person name="Touchman J.W."/>
        </authorList>
    </citation>
    <scope>NUCLEOTIDE SEQUENCE [LARGE SCALE GENOMIC DNA]</scope>
    <source>
        <strain evidence="3">MBIC 11017</strain>
        <plasmid evidence="3">Plasmid pREB5</plasmid>
    </source>
</reference>
<dbReference type="KEGG" id="amr:AM1_E0065"/>
<accession>A8ZP99</accession>
<dbReference type="Proteomes" id="UP000000268">
    <property type="component" value="Plasmid pREB5"/>
</dbReference>
<dbReference type="HOGENOM" id="CLU_1792247_0_0_3"/>
<keyword evidence="3" id="KW-1185">Reference proteome</keyword>
<feature type="compositionally biased region" description="Polar residues" evidence="1">
    <location>
        <begin position="1"/>
        <end position="21"/>
    </location>
</feature>
<proteinExistence type="predicted"/>
<gene>
    <name evidence="2" type="ordered locus">AM1_E0065</name>
</gene>
<evidence type="ECO:0000313" key="3">
    <source>
        <dbReference type="Proteomes" id="UP000000268"/>
    </source>
</evidence>
<geneLocation type="plasmid" evidence="2 3">
    <name>pREB5</name>
</geneLocation>
<dbReference type="AlphaFoldDB" id="A8ZP99"/>
<organism evidence="2 3">
    <name type="scientific">Acaryochloris marina (strain MBIC 11017)</name>
    <dbReference type="NCBI Taxonomy" id="329726"/>
    <lineage>
        <taxon>Bacteria</taxon>
        <taxon>Bacillati</taxon>
        <taxon>Cyanobacteriota</taxon>
        <taxon>Cyanophyceae</taxon>
        <taxon>Acaryochloridales</taxon>
        <taxon>Acaryochloridaceae</taxon>
        <taxon>Acaryochloris</taxon>
    </lineage>
</organism>
<evidence type="ECO:0000256" key="1">
    <source>
        <dbReference type="SAM" id="MobiDB-lite"/>
    </source>
</evidence>
<keyword evidence="2" id="KW-0614">Plasmid</keyword>
<evidence type="ECO:0000313" key="2">
    <source>
        <dbReference type="EMBL" id="ABW32835.1"/>
    </source>
</evidence>